<dbReference type="AlphaFoldDB" id="G4WVA4"/>
<dbReference type="SUPFAM" id="SSF48600">
    <property type="entry name" value="Chorismate mutase II"/>
    <property type="match status" value="1"/>
</dbReference>
<dbReference type="GO" id="GO:0004106">
    <property type="term" value="F:chorismate mutase activity"/>
    <property type="evidence" value="ECO:0007669"/>
    <property type="project" value="InterPro"/>
</dbReference>
<proteinExistence type="predicted"/>
<name>G4WVA4_9BACT</name>
<dbReference type="InterPro" id="IPR002701">
    <property type="entry name" value="CM_II_prokaryot"/>
</dbReference>
<sequence>MKESLSNPPADTSFETSLSKLRSRIDTIDEKLVALLQERTGIVREVGELKAGHAPGLCPIRPAREASQLRYIAKAFASGPFPAAAAMGIWRLIISASLSIEAEMKLSVYTPPDDPTCVLMARDYFGHFTPAIRQTMPRRVIADLLDGKATIGILPPPRMDEAQPWWLDLSSMGQEGTPPVIFARLPFASNARPGQNDYALAIARIAPEASGDDISFIALSLGESLSTHRLQSSFTTAKIEASWAAVHGQQDGRRQILVEMKGFHTPETPALKELLASLGSGLLGAVFLGNYAVPPALATA</sequence>
<dbReference type="InterPro" id="IPR036979">
    <property type="entry name" value="CM_dom_sf"/>
</dbReference>
<dbReference type="Pfam" id="PF01817">
    <property type="entry name" value="CM_2"/>
    <property type="match status" value="1"/>
</dbReference>
<dbReference type="GO" id="GO:0046417">
    <property type="term" value="P:chorismate metabolic process"/>
    <property type="evidence" value="ECO:0007669"/>
    <property type="project" value="InterPro"/>
</dbReference>
<organism evidence="2">
    <name type="scientific">uncultured bacterium CSL1</name>
    <dbReference type="NCBI Taxonomy" id="1091565"/>
    <lineage>
        <taxon>Bacteria</taxon>
        <taxon>environmental samples</taxon>
    </lineage>
</organism>
<evidence type="ECO:0000313" key="2">
    <source>
        <dbReference type="EMBL" id="AEQ20356.1"/>
    </source>
</evidence>
<reference evidence="2" key="1">
    <citation type="journal article" date="2011" name="J. Bacteriol.">
        <title>Long-chain N-acyl amino acid synthases are linked to the putative PEP-CTERM/exosortase protein-sorting system in Gram-negative bacteria.</title>
        <authorList>
            <person name="Craig J.W."/>
            <person name="Cherry M.A."/>
            <person name="Brady S.F."/>
        </authorList>
    </citation>
    <scope>NUCLEOTIDE SEQUENCE</scope>
</reference>
<dbReference type="PROSITE" id="PS51168">
    <property type="entry name" value="CHORISMATE_MUT_2"/>
    <property type="match status" value="1"/>
</dbReference>
<evidence type="ECO:0000259" key="1">
    <source>
        <dbReference type="PROSITE" id="PS51168"/>
    </source>
</evidence>
<dbReference type="SMART" id="SM00830">
    <property type="entry name" value="CM_2"/>
    <property type="match status" value="1"/>
</dbReference>
<accession>G4WVA4</accession>
<dbReference type="EMBL" id="JF429407">
    <property type="protein sequence ID" value="AEQ20356.1"/>
    <property type="molecule type" value="Genomic_DNA"/>
</dbReference>
<dbReference type="InterPro" id="IPR036263">
    <property type="entry name" value="Chorismate_II_sf"/>
</dbReference>
<protein>
    <submittedName>
        <fullName evidence="2">Chorismate mutase type II</fullName>
    </submittedName>
</protein>
<feature type="domain" description="Chorismate mutase" evidence="1">
    <location>
        <begin position="12"/>
        <end position="105"/>
    </location>
</feature>
<dbReference type="Gene3D" id="1.20.59.10">
    <property type="entry name" value="Chorismate mutase"/>
    <property type="match status" value="1"/>
</dbReference>